<organism evidence="6 7">
    <name type="scientific">Pseudolactococcus reticulitermitis</name>
    <dbReference type="NCBI Taxonomy" id="2025039"/>
    <lineage>
        <taxon>Bacteria</taxon>
        <taxon>Bacillati</taxon>
        <taxon>Bacillota</taxon>
        <taxon>Bacilli</taxon>
        <taxon>Lactobacillales</taxon>
        <taxon>Streptococcaceae</taxon>
        <taxon>Pseudolactococcus</taxon>
    </lineage>
</organism>
<keyword evidence="3" id="KW-0044">Antibiotic</keyword>
<evidence type="ECO:0000256" key="2">
    <source>
        <dbReference type="ARBA" id="ARBA00022529"/>
    </source>
</evidence>
<evidence type="ECO:0000313" key="7">
    <source>
        <dbReference type="Proteomes" id="UP000218689"/>
    </source>
</evidence>
<protein>
    <submittedName>
        <fullName evidence="6">Uncharacterized protein</fullName>
    </submittedName>
</protein>
<evidence type="ECO:0000313" key="6">
    <source>
        <dbReference type="EMBL" id="GAX46959.1"/>
    </source>
</evidence>
<keyword evidence="2" id="KW-0929">Antimicrobial</keyword>
<dbReference type="Gene3D" id="1.20.5.130">
    <property type="match status" value="1"/>
</dbReference>
<feature type="transmembrane region" description="Helical" evidence="5">
    <location>
        <begin position="12"/>
        <end position="30"/>
    </location>
</feature>
<dbReference type="Pfam" id="PF01721">
    <property type="entry name" value="Bacteriocin_II"/>
    <property type="match status" value="1"/>
</dbReference>
<keyword evidence="7" id="KW-1185">Reference proteome</keyword>
<dbReference type="GO" id="GO:0042742">
    <property type="term" value="P:defense response to bacterium"/>
    <property type="evidence" value="ECO:0007669"/>
    <property type="project" value="UniProtKB-KW"/>
</dbReference>
<comment type="similarity">
    <text evidence="1">Belongs to the bacteriocin class IIA/YGNGV family.</text>
</comment>
<sequence>METQNLKYSKFIYLAVALVMTLGIFLYTGTDVHADDVISNETQVQITLTDIEEENAVQYDSNYFIQSRRVIPGGNGLNCDKNHCWVNWGQTATAIGHNLVNGIAGGIGGIANPGGYRG</sequence>
<keyword evidence="5" id="KW-0472">Membrane</keyword>
<evidence type="ECO:0000256" key="1">
    <source>
        <dbReference type="ARBA" id="ARBA00007999"/>
    </source>
</evidence>
<dbReference type="Proteomes" id="UP000218689">
    <property type="component" value="Unassembled WGS sequence"/>
</dbReference>
<proteinExistence type="inferred from homology"/>
<evidence type="ECO:0000256" key="3">
    <source>
        <dbReference type="ARBA" id="ARBA00023022"/>
    </source>
</evidence>
<comment type="caution">
    <text evidence="6">The sequence shown here is derived from an EMBL/GenBank/DDBJ whole genome shotgun (WGS) entry which is preliminary data.</text>
</comment>
<dbReference type="AlphaFoldDB" id="A0A224WXC1"/>
<evidence type="ECO:0000256" key="5">
    <source>
        <dbReference type="SAM" id="Phobius"/>
    </source>
</evidence>
<name>A0A224WXC1_9LACT</name>
<evidence type="ECO:0000256" key="4">
    <source>
        <dbReference type="ARBA" id="ARBA00023048"/>
    </source>
</evidence>
<dbReference type="InterPro" id="IPR002633">
    <property type="entry name" value="Bacteriocin_IIa"/>
</dbReference>
<dbReference type="EMBL" id="BEDT01000001">
    <property type="protein sequence ID" value="GAX46959.1"/>
    <property type="molecule type" value="Genomic_DNA"/>
</dbReference>
<dbReference type="RefSeq" id="WP_094784014.1">
    <property type="nucleotide sequence ID" value="NZ_BEDT01000001.1"/>
</dbReference>
<dbReference type="InterPro" id="IPR023388">
    <property type="entry name" value="Bacteriocin_IIa_dom_sf"/>
</dbReference>
<keyword evidence="5" id="KW-1133">Transmembrane helix</keyword>
<keyword evidence="5" id="KW-0812">Transmembrane</keyword>
<accession>A0A224WXC1</accession>
<keyword evidence="4" id="KW-0078">Bacteriocin</keyword>
<gene>
    <name evidence="6" type="ORF">RsY01_539</name>
</gene>
<dbReference type="GO" id="GO:0031640">
    <property type="term" value="P:killing of cells of another organism"/>
    <property type="evidence" value="ECO:0007669"/>
    <property type="project" value="UniProtKB-KW"/>
</dbReference>
<dbReference type="GO" id="GO:0005576">
    <property type="term" value="C:extracellular region"/>
    <property type="evidence" value="ECO:0007669"/>
    <property type="project" value="InterPro"/>
</dbReference>
<reference evidence="7" key="1">
    <citation type="submission" date="2017-08" db="EMBL/GenBank/DDBJ databases">
        <title>Draft genome sequence of Lactococcus sp. strain Rs-Y01, isolated from the gut of the lower termite Reticulitermes speratus.</title>
        <authorList>
            <person name="Ohkuma M."/>
            <person name="Yuki M."/>
        </authorList>
    </citation>
    <scope>NUCLEOTIDE SEQUENCE [LARGE SCALE GENOMIC DNA]</scope>
    <source>
        <strain evidence="7">Rs-Y01</strain>
    </source>
</reference>